<dbReference type="OrthoDB" id="4119639at2759"/>
<dbReference type="RefSeq" id="XP_016241840.1">
    <property type="nucleotide sequence ID" value="XM_016376564.1"/>
</dbReference>
<sequence length="106" mass="11692">MKSAALLSSARLRLGRASIISRSLSTTAIRAMPTAIARAEREADLKKHPESALTQEKSPDRPGNRHWTAEKATDSEQDIHADKEAVFEAKDETVAKQHENTTNPNM</sequence>
<dbReference type="HOGENOM" id="CLU_165606_0_0_1"/>
<dbReference type="EMBL" id="KN847492">
    <property type="protein sequence ID" value="KIW21624.1"/>
    <property type="molecule type" value="Genomic_DNA"/>
</dbReference>
<feature type="compositionally biased region" description="Basic and acidic residues" evidence="1">
    <location>
        <begin position="40"/>
        <end position="50"/>
    </location>
</feature>
<feature type="region of interest" description="Disordered" evidence="1">
    <location>
        <begin position="40"/>
        <end position="106"/>
    </location>
</feature>
<dbReference type="GeneID" id="27329287"/>
<name>A0A0D2CDL2_9EURO</name>
<dbReference type="VEuPathDB" id="FungiDB:PV08_02204"/>
<organism evidence="2 3">
    <name type="scientific">Exophiala spinifera</name>
    <dbReference type="NCBI Taxonomy" id="91928"/>
    <lineage>
        <taxon>Eukaryota</taxon>
        <taxon>Fungi</taxon>
        <taxon>Dikarya</taxon>
        <taxon>Ascomycota</taxon>
        <taxon>Pezizomycotina</taxon>
        <taxon>Eurotiomycetes</taxon>
        <taxon>Chaetothyriomycetidae</taxon>
        <taxon>Chaetothyriales</taxon>
        <taxon>Herpotrichiellaceae</taxon>
        <taxon>Exophiala</taxon>
    </lineage>
</organism>
<dbReference type="Proteomes" id="UP000053328">
    <property type="component" value="Unassembled WGS sequence"/>
</dbReference>
<reference evidence="2 3" key="1">
    <citation type="submission" date="2015-01" db="EMBL/GenBank/DDBJ databases">
        <title>The Genome Sequence of Exophiala spinifera CBS89968.</title>
        <authorList>
            <consortium name="The Broad Institute Genomics Platform"/>
            <person name="Cuomo C."/>
            <person name="de Hoog S."/>
            <person name="Gorbushina A."/>
            <person name="Stielow B."/>
            <person name="Teixiera M."/>
            <person name="Abouelleil A."/>
            <person name="Chapman S.B."/>
            <person name="Priest M."/>
            <person name="Young S.K."/>
            <person name="Wortman J."/>
            <person name="Nusbaum C."/>
            <person name="Birren B."/>
        </authorList>
    </citation>
    <scope>NUCLEOTIDE SEQUENCE [LARGE SCALE GENOMIC DNA]</scope>
    <source>
        <strain evidence="2 3">CBS 89968</strain>
    </source>
</reference>
<protein>
    <submittedName>
        <fullName evidence="2">Uncharacterized protein</fullName>
    </submittedName>
</protein>
<keyword evidence="3" id="KW-1185">Reference proteome</keyword>
<proteinExistence type="predicted"/>
<evidence type="ECO:0000256" key="1">
    <source>
        <dbReference type="SAM" id="MobiDB-lite"/>
    </source>
</evidence>
<accession>A0A0D2CDL2</accession>
<dbReference type="AlphaFoldDB" id="A0A0D2CDL2"/>
<gene>
    <name evidence="2" type="ORF">PV08_02204</name>
</gene>
<evidence type="ECO:0000313" key="3">
    <source>
        <dbReference type="Proteomes" id="UP000053328"/>
    </source>
</evidence>
<feature type="compositionally biased region" description="Basic and acidic residues" evidence="1">
    <location>
        <begin position="57"/>
        <end position="99"/>
    </location>
</feature>
<evidence type="ECO:0000313" key="2">
    <source>
        <dbReference type="EMBL" id="KIW21624.1"/>
    </source>
</evidence>